<sequence>MLWSRSLKKFKPDMPRAVNKKNVQEKIYEGTPEMDEYGTVTKFAVTAGPGVPVKILTCLGGIRHDIQANVTVSYKSKVMQKTTFENSPVFDPDIVSKIKQE</sequence>
<comment type="caution">
    <text evidence="1">The sequence shown here is derived from an EMBL/GenBank/DDBJ whole genome shotgun (WGS) entry which is preliminary data.</text>
</comment>
<gene>
    <name evidence="1" type="ORF">NDU88_004615</name>
</gene>
<evidence type="ECO:0000313" key="2">
    <source>
        <dbReference type="Proteomes" id="UP001066276"/>
    </source>
</evidence>
<accession>A0AAV7PD12</accession>
<dbReference type="Proteomes" id="UP001066276">
    <property type="component" value="Chromosome 7"/>
</dbReference>
<dbReference type="EMBL" id="JANPWB010000011">
    <property type="protein sequence ID" value="KAJ1126207.1"/>
    <property type="molecule type" value="Genomic_DNA"/>
</dbReference>
<evidence type="ECO:0000313" key="1">
    <source>
        <dbReference type="EMBL" id="KAJ1126207.1"/>
    </source>
</evidence>
<organism evidence="1 2">
    <name type="scientific">Pleurodeles waltl</name>
    <name type="common">Iberian ribbed newt</name>
    <dbReference type="NCBI Taxonomy" id="8319"/>
    <lineage>
        <taxon>Eukaryota</taxon>
        <taxon>Metazoa</taxon>
        <taxon>Chordata</taxon>
        <taxon>Craniata</taxon>
        <taxon>Vertebrata</taxon>
        <taxon>Euteleostomi</taxon>
        <taxon>Amphibia</taxon>
        <taxon>Batrachia</taxon>
        <taxon>Caudata</taxon>
        <taxon>Salamandroidea</taxon>
        <taxon>Salamandridae</taxon>
        <taxon>Pleurodelinae</taxon>
        <taxon>Pleurodeles</taxon>
    </lineage>
</organism>
<keyword evidence="2" id="KW-1185">Reference proteome</keyword>
<proteinExistence type="predicted"/>
<protein>
    <submittedName>
        <fullName evidence="1">Uncharacterized protein</fullName>
    </submittedName>
</protein>
<name>A0AAV7PD12_PLEWA</name>
<reference evidence="1" key="1">
    <citation type="journal article" date="2022" name="bioRxiv">
        <title>Sequencing and chromosome-scale assembly of the giantPleurodeles waltlgenome.</title>
        <authorList>
            <person name="Brown T."/>
            <person name="Elewa A."/>
            <person name="Iarovenko S."/>
            <person name="Subramanian E."/>
            <person name="Araus A.J."/>
            <person name="Petzold A."/>
            <person name="Susuki M."/>
            <person name="Suzuki K.-i.T."/>
            <person name="Hayashi T."/>
            <person name="Toyoda A."/>
            <person name="Oliveira C."/>
            <person name="Osipova E."/>
            <person name="Leigh N.D."/>
            <person name="Simon A."/>
            <person name="Yun M.H."/>
        </authorList>
    </citation>
    <scope>NUCLEOTIDE SEQUENCE</scope>
    <source>
        <strain evidence="1">20211129_DDA</strain>
        <tissue evidence="1">Liver</tissue>
    </source>
</reference>
<dbReference type="AlphaFoldDB" id="A0AAV7PD12"/>